<dbReference type="GO" id="GO:0005096">
    <property type="term" value="F:GTPase activator activity"/>
    <property type="evidence" value="ECO:0007669"/>
    <property type="project" value="UniProtKB-KW"/>
</dbReference>
<keyword evidence="10" id="KW-0564">Palmitate</keyword>
<dbReference type="CTD" id="6102"/>
<feature type="region of interest" description="Disordered" evidence="15">
    <location>
        <begin position="1"/>
        <end position="37"/>
    </location>
</feature>
<evidence type="ECO:0000256" key="11">
    <source>
        <dbReference type="ARBA" id="ARBA00023288"/>
    </source>
</evidence>
<comment type="caution">
    <text evidence="14">Lacks conserved residue(s) required for the propagation of feature annotation.</text>
</comment>
<keyword evidence="11" id="KW-0449">Lipoprotein</keyword>
<dbReference type="RefSeq" id="XP_032836796.1">
    <property type="nucleotide sequence ID" value="XM_032980905.1"/>
</dbReference>
<evidence type="ECO:0000256" key="13">
    <source>
        <dbReference type="PIRSR" id="PIRSR037947-2"/>
    </source>
</evidence>
<dbReference type="Gene3D" id="2.160.20.70">
    <property type="match status" value="1"/>
</dbReference>
<evidence type="ECO:0000256" key="14">
    <source>
        <dbReference type="PROSITE-ProRule" id="PRU00706"/>
    </source>
</evidence>
<feature type="lipid moiety-binding region" description="S-palmitoyl cysteine" evidence="13">
    <location>
        <position position="3"/>
    </location>
</feature>
<keyword evidence="9" id="KW-0472">Membrane</keyword>
<dbReference type="FunFam" id="2.160.20.70:FF:000004">
    <property type="entry name" value="Protein XRP2"/>
    <property type="match status" value="1"/>
</dbReference>
<reference evidence="18" key="1">
    <citation type="submission" date="2025-08" db="UniProtKB">
        <authorList>
            <consortium name="RefSeq"/>
        </authorList>
    </citation>
    <scope>IDENTIFICATION</scope>
    <source>
        <tissue evidence="18">Sperm</tissue>
    </source>
</reference>
<dbReference type="PIRSF" id="PIRSF037947">
    <property type="entry name" value="Protein_XRP2"/>
    <property type="match status" value="1"/>
</dbReference>
<dbReference type="GO" id="GO:0005525">
    <property type="term" value="F:GTP binding"/>
    <property type="evidence" value="ECO:0007669"/>
    <property type="project" value="UniProtKB-KW"/>
</dbReference>
<dbReference type="GO" id="GO:1990075">
    <property type="term" value="C:periciliary membrane compartment"/>
    <property type="evidence" value="ECO:0007669"/>
    <property type="project" value="TreeGrafter"/>
</dbReference>
<evidence type="ECO:0000256" key="7">
    <source>
        <dbReference type="ARBA" id="ARBA00022741"/>
    </source>
</evidence>
<feature type="binding site" evidence="12">
    <location>
        <begin position="109"/>
        <end position="110"/>
    </location>
    <ligand>
        <name>GTP</name>
        <dbReference type="ChEBI" id="CHEBI:37565"/>
    </ligand>
</feature>
<evidence type="ECO:0000256" key="6">
    <source>
        <dbReference type="ARBA" id="ARBA00022707"/>
    </source>
</evidence>
<accession>A0AAJ7XJJ4</accession>
<keyword evidence="6" id="KW-0519">Myristate</keyword>
<feature type="compositionally biased region" description="Acidic residues" evidence="15">
    <location>
        <begin position="21"/>
        <end position="30"/>
    </location>
</feature>
<evidence type="ECO:0000256" key="8">
    <source>
        <dbReference type="ARBA" id="ARBA00023134"/>
    </source>
</evidence>
<keyword evidence="7 12" id="KW-0547">Nucleotide-binding</keyword>
<dbReference type="InterPro" id="IPR036850">
    <property type="entry name" value="NDK-like_dom_sf"/>
</dbReference>
<dbReference type="GO" id="GO:0005929">
    <property type="term" value="C:cilium"/>
    <property type="evidence" value="ECO:0007669"/>
    <property type="project" value="TreeGrafter"/>
</dbReference>
<gene>
    <name evidence="18" type="primary">RP2</name>
</gene>
<feature type="lipid moiety-binding region" description="N-myristoyl glycine" evidence="13">
    <location>
        <position position="2"/>
    </location>
</feature>
<evidence type="ECO:0000313" key="17">
    <source>
        <dbReference type="Proteomes" id="UP001318040"/>
    </source>
</evidence>
<evidence type="ECO:0000256" key="2">
    <source>
        <dbReference type="ARBA" id="ARBA00008848"/>
    </source>
</evidence>
<dbReference type="InterPro" id="IPR017901">
    <property type="entry name" value="C-CAP_CF_C-like"/>
</dbReference>
<comment type="similarity">
    <text evidence="2">Belongs to the TBCC family.</text>
</comment>
<dbReference type="Pfam" id="PF07986">
    <property type="entry name" value="TBCC"/>
    <property type="match status" value="1"/>
</dbReference>
<dbReference type="PROSITE" id="PS51329">
    <property type="entry name" value="C_CAP_COFACTOR_C"/>
    <property type="match status" value="1"/>
</dbReference>
<dbReference type="InterPro" id="IPR012945">
    <property type="entry name" value="Tubulin-bd_cofactor_C_dom"/>
</dbReference>
<evidence type="ECO:0000313" key="18">
    <source>
        <dbReference type="RefSeq" id="XP_032836796.1"/>
    </source>
</evidence>
<protein>
    <recommendedName>
        <fullName evidence="3">Protein XRP2</fullName>
    </recommendedName>
</protein>
<evidence type="ECO:0000256" key="1">
    <source>
        <dbReference type="ARBA" id="ARBA00004342"/>
    </source>
</evidence>
<dbReference type="AlphaFoldDB" id="A0AAJ7XJJ4"/>
<evidence type="ECO:0000256" key="10">
    <source>
        <dbReference type="ARBA" id="ARBA00023139"/>
    </source>
</evidence>
<dbReference type="PANTHER" id="PTHR15440">
    <property type="entry name" value="XRP2 PROTEIN"/>
    <property type="match status" value="1"/>
</dbReference>
<dbReference type="PROSITE" id="PS51374">
    <property type="entry name" value="NDPK_LIKE"/>
    <property type="match status" value="1"/>
</dbReference>
<feature type="binding site" evidence="12">
    <location>
        <begin position="126"/>
        <end position="129"/>
    </location>
    <ligand>
        <name>GTP</name>
        <dbReference type="ChEBI" id="CHEBI:37565"/>
    </ligand>
</feature>
<keyword evidence="5" id="KW-1003">Cell membrane</keyword>
<dbReference type="Gene3D" id="3.30.70.141">
    <property type="entry name" value="Nucleoside diphosphate kinase-like domain"/>
    <property type="match status" value="1"/>
</dbReference>
<name>A0AAJ7XJJ4_PETMA</name>
<evidence type="ECO:0000256" key="15">
    <source>
        <dbReference type="SAM" id="MobiDB-lite"/>
    </source>
</evidence>
<feature type="region of interest" description="Disordered" evidence="15">
    <location>
        <begin position="216"/>
        <end position="240"/>
    </location>
</feature>
<dbReference type="InterPro" id="IPR039093">
    <property type="entry name" value="XRP2"/>
</dbReference>
<evidence type="ECO:0000256" key="12">
    <source>
        <dbReference type="PIRSR" id="PIRSR037947-1"/>
    </source>
</evidence>
<evidence type="ECO:0000256" key="5">
    <source>
        <dbReference type="ARBA" id="ARBA00022475"/>
    </source>
</evidence>
<evidence type="ECO:0000256" key="3">
    <source>
        <dbReference type="ARBA" id="ARBA00015771"/>
    </source>
</evidence>
<proteinExistence type="inferred from homology"/>
<comment type="similarity">
    <text evidence="14">Belongs to the NDK family.</text>
</comment>
<dbReference type="InterPro" id="IPR006599">
    <property type="entry name" value="CARP_motif"/>
</dbReference>
<feature type="domain" description="C-CAP/cofactor C-like" evidence="16">
    <location>
        <begin position="34"/>
        <end position="190"/>
    </location>
</feature>
<keyword evidence="17" id="KW-1185">Reference proteome</keyword>
<evidence type="ECO:0000256" key="4">
    <source>
        <dbReference type="ARBA" id="ARBA00022468"/>
    </source>
</evidence>
<dbReference type="PANTHER" id="PTHR15440:SF0">
    <property type="entry name" value="PROTEIN XRP2"/>
    <property type="match status" value="1"/>
</dbReference>
<evidence type="ECO:0000259" key="16">
    <source>
        <dbReference type="PROSITE" id="PS51329"/>
    </source>
</evidence>
<dbReference type="Proteomes" id="UP001318040">
    <property type="component" value="Chromosome 76"/>
</dbReference>
<keyword evidence="8 12" id="KW-0342">GTP-binding</keyword>
<sequence>MGCLFSKKSSKKNRGEGGGEGGEEEEEAVVEEAPSKKYSWDKREKVDLQRFVLSGLSGTVVGRAPGSVAGQQLVVQACSDCRFFILDHSATVTVDDCVRCRLVLGPVKGSVFLRDCEDCEVLVACQQFRTRDCRGLNISLCCSTQPVIEASTALKFACYQFYYPELASQFRDAELSIFNNQWSGVHDFTPVPGERNFSLTADSGFVRDLLLPTAATGSTGSTGTGTGTGTGKDLPAASPGGLAGVEAVESGQWAAEQWSAVLRVRVSATRSVVPATLGAARRRHSDESALVVFFADDYAKANARKLIDEMESRGLVLVQTKEVAMRSEDAERVFRERAAHLTPHLQKGPVIGLELNGDGAVESTNSVVRTLFTPATPVFVSASVDTASQDVDSFYNFADMQMSG</sequence>
<dbReference type="GO" id="GO:0006892">
    <property type="term" value="P:post-Golgi vesicle-mediated transport"/>
    <property type="evidence" value="ECO:0007669"/>
    <property type="project" value="TreeGrafter"/>
</dbReference>
<dbReference type="KEGG" id="pmrn:116958347"/>
<comment type="subcellular location">
    <subcellularLocation>
        <location evidence="1">Cell membrane</location>
        <topology evidence="1">Lipid-anchor</topology>
        <orientation evidence="1">Cytoplasmic side</orientation>
    </subcellularLocation>
</comment>
<organism evidence="17 18">
    <name type="scientific">Petromyzon marinus</name>
    <name type="common">Sea lamprey</name>
    <dbReference type="NCBI Taxonomy" id="7757"/>
    <lineage>
        <taxon>Eukaryota</taxon>
        <taxon>Metazoa</taxon>
        <taxon>Chordata</taxon>
        <taxon>Craniata</taxon>
        <taxon>Vertebrata</taxon>
        <taxon>Cyclostomata</taxon>
        <taxon>Hyperoartia</taxon>
        <taxon>Petromyzontiformes</taxon>
        <taxon>Petromyzontidae</taxon>
        <taxon>Petromyzon</taxon>
    </lineage>
</organism>
<keyword evidence="4" id="KW-0343">GTPase activation</keyword>
<evidence type="ECO:0000256" key="9">
    <source>
        <dbReference type="ARBA" id="ARBA00023136"/>
    </source>
</evidence>
<dbReference type="InterPro" id="IPR016098">
    <property type="entry name" value="CAP/MinC_C"/>
</dbReference>
<dbReference type="SMART" id="SM00673">
    <property type="entry name" value="CARP"/>
    <property type="match status" value="2"/>
</dbReference>
<feature type="compositionally biased region" description="Gly residues" evidence="15">
    <location>
        <begin position="220"/>
        <end position="230"/>
    </location>
</feature>
<dbReference type="SUPFAM" id="SSF54919">
    <property type="entry name" value="Nucleoside diphosphate kinase, NDK"/>
    <property type="match status" value="1"/>
</dbReference>